<feature type="binding site" evidence="6">
    <location>
        <position position="419"/>
    </location>
    <ligand>
        <name>UTP</name>
        <dbReference type="ChEBI" id="CHEBI:46398"/>
    </ligand>
</feature>
<gene>
    <name evidence="8" type="ORF">QSP1433_LOCUS15149</name>
</gene>
<dbReference type="AlphaFoldDB" id="A0A7S2WS86"/>
<dbReference type="GO" id="GO:0006011">
    <property type="term" value="P:UDP-alpha-D-glucose metabolic process"/>
    <property type="evidence" value="ECO:0007669"/>
    <property type="project" value="UniProtKB-UniRule"/>
</dbReference>
<dbReference type="SUPFAM" id="SSF53448">
    <property type="entry name" value="Nucleotide-diphospho-sugar transferases"/>
    <property type="match status" value="1"/>
</dbReference>
<evidence type="ECO:0000256" key="7">
    <source>
        <dbReference type="SAM" id="MobiDB-lite"/>
    </source>
</evidence>
<dbReference type="EC" id="2.7.7.9" evidence="2"/>
<dbReference type="InterPro" id="IPR016267">
    <property type="entry name" value="UDPGP_trans"/>
</dbReference>
<accession>A0A7S2WS86</accession>
<dbReference type="InterPro" id="IPR029044">
    <property type="entry name" value="Nucleotide-diphossugar_trans"/>
</dbReference>
<feature type="binding site" evidence="5">
    <location>
        <position position="245"/>
    </location>
    <ligand>
        <name>substrate</name>
    </ligand>
</feature>
<dbReference type="FunFam" id="3.90.550.10:FF:000002">
    <property type="entry name" value="UTP--glucose-1-phosphate uridylyltransferase"/>
    <property type="match status" value="1"/>
</dbReference>
<keyword evidence="4" id="KW-0548">Nucleotidyltransferase</keyword>
<dbReference type="GO" id="GO:0003983">
    <property type="term" value="F:UTP:glucose-1-phosphate uridylyltransferase activity"/>
    <property type="evidence" value="ECO:0007669"/>
    <property type="project" value="UniProtKB-EC"/>
</dbReference>
<name>A0A7S2WS86_9STRA</name>
<feature type="binding site" evidence="6">
    <location>
        <position position="213"/>
    </location>
    <ligand>
        <name>UTP</name>
        <dbReference type="ChEBI" id="CHEBI:46398"/>
    </ligand>
</feature>
<dbReference type="CDD" id="cd00897">
    <property type="entry name" value="UGPase_euk"/>
    <property type="match status" value="1"/>
</dbReference>
<dbReference type="InterPro" id="IPR002618">
    <property type="entry name" value="UDPGP_fam"/>
</dbReference>
<keyword evidence="3" id="KW-0808">Transferase</keyword>
<feature type="binding site" evidence="6">
    <location>
        <position position="150"/>
    </location>
    <ligand>
        <name>UTP</name>
        <dbReference type="ChEBI" id="CHEBI:46398"/>
    </ligand>
</feature>
<feature type="binding site" evidence="6">
    <location>
        <position position="275"/>
    </location>
    <ligand>
        <name>UTP</name>
        <dbReference type="ChEBI" id="CHEBI:46398"/>
    </ligand>
</feature>
<comment type="similarity">
    <text evidence="1">Belongs to the UDPGP type 1 family.</text>
</comment>
<dbReference type="EMBL" id="HBHK01024050">
    <property type="protein sequence ID" value="CAD9703082.1"/>
    <property type="molecule type" value="Transcribed_RNA"/>
</dbReference>
<dbReference type="Gene3D" id="2.160.10.10">
    <property type="entry name" value="Hexapeptide repeat proteins"/>
    <property type="match status" value="1"/>
</dbReference>
<dbReference type="PANTHER" id="PTHR43511">
    <property type="match status" value="1"/>
</dbReference>
<evidence type="ECO:0000313" key="8">
    <source>
        <dbReference type="EMBL" id="CAD9703082.1"/>
    </source>
</evidence>
<evidence type="ECO:0000256" key="4">
    <source>
        <dbReference type="ARBA" id="ARBA00022695"/>
    </source>
</evidence>
<evidence type="ECO:0000256" key="2">
    <source>
        <dbReference type="ARBA" id="ARBA00012415"/>
    </source>
</evidence>
<protein>
    <recommendedName>
        <fullName evidence="2">UTP--glucose-1-phosphate uridylyltransferase</fullName>
        <ecNumber evidence="2">2.7.7.9</ecNumber>
    </recommendedName>
</protein>
<evidence type="ECO:0000256" key="6">
    <source>
        <dbReference type="PIRSR" id="PIRSR000806-2"/>
    </source>
</evidence>
<sequence length="533" mass="60140">MFPSRSIEHLERVIVDSMSSTANGIMDKTNGEEFVRYLKRYDAHKRQMRDLKMEDIIPISEGEGIQITPQREEIEESDPNQPFIESMGAPPPPAPKQKKKEGQQTIPCLAYNQINACPDDMNLTHELLNKLVILKLNGGLGTTMGCKGPKSAIEVRNSLSFLDLAVRQIEFLNTKHGVDVPLILMNSFNTDEETKRVVSKYAKRHVSIRTFVQSKFPRCDKTTMTPVTTEKFSHDTRGLWYPPGHGDVYAALARNGLLQHLISMGKEYIFISNIDNLGATVDLNILYHLMENDYKFCMEVTKRERQDISGGTLVELHGKPVLLEKYALPKVLGDNIRRDKRFDKFNTNNIWVNLREMQRLVSVHKSLNLQVIVKEKMTTFPNGTEAPCLTFLTAAGAAISLFDDVCVVSVPRERFLPVKTTDDLFAVQSDLFTVKHGTLHLSEKRTITPRVPTVKLGPCFKTVDEYMQRLPFGVPDIIDLEHLTVSGSVSFRNRIQLKGTVIIVAEEGSHIDICSGSSIRDKVMTGNLRLNDL</sequence>
<evidence type="ECO:0000256" key="5">
    <source>
        <dbReference type="PIRSR" id="PIRSR000806-1"/>
    </source>
</evidence>
<reference evidence="8" key="1">
    <citation type="submission" date="2021-01" db="EMBL/GenBank/DDBJ databases">
        <authorList>
            <person name="Corre E."/>
            <person name="Pelletier E."/>
            <person name="Niang G."/>
            <person name="Scheremetjew M."/>
            <person name="Finn R."/>
            <person name="Kale V."/>
            <person name="Holt S."/>
            <person name="Cochrane G."/>
            <person name="Meng A."/>
            <person name="Brown T."/>
            <person name="Cohen L."/>
        </authorList>
    </citation>
    <scope>NUCLEOTIDE SEQUENCE</scope>
    <source>
        <strain evidence="8">NY070348D</strain>
    </source>
</reference>
<evidence type="ECO:0000256" key="3">
    <source>
        <dbReference type="ARBA" id="ARBA00022679"/>
    </source>
</evidence>
<dbReference type="Gene3D" id="3.90.550.10">
    <property type="entry name" value="Spore Coat Polysaccharide Biosynthesis Protein SpsA, Chain A"/>
    <property type="match status" value="1"/>
</dbReference>
<dbReference type="Pfam" id="PF01704">
    <property type="entry name" value="UDPGP"/>
    <property type="match status" value="1"/>
</dbReference>
<organism evidence="8">
    <name type="scientific">Mucochytrium quahogii</name>
    <dbReference type="NCBI Taxonomy" id="96639"/>
    <lineage>
        <taxon>Eukaryota</taxon>
        <taxon>Sar</taxon>
        <taxon>Stramenopiles</taxon>
        <taxon>Bigyra</taxon>
        <taxon>Labyrinthulomycetes</taxon>
        <taxon>Thraustochytrida</taxon>
        <taxon>Thraustochytriidae</taxon>
        <taxon>Mucochytrium</taxon>
    </lineage>
</organism>
<feature type="region of interest" description="Disordered" evidence="7">
    <location>
        <begin position="61"/>
        <end position="103"/>
    </location>
</feature>
<evidence type="ECO:0000256" key="1">
    <source>
        <dbReference type="ARBA" id="ARBA00010401"/>
    </source>
</evidence>
<feature type="binding site" evidence="6">
    <location>
        <position position="244"/>
    </location>
    <ligand>
        <name>UTP</name>
        <dbReference type="ChEBI" id="CHEBI:46398"/>
    </ligand>
</feature>
<proteinExistence type="inferred from homology"/>
<dbReference type="FunFam" id="2.160.10.10:FF:000001">
    <property type="entry name" value="UTP--glucose-1-phosphate uridylyltransferase"/>
    <property type="match status" value="1"/>
</dbReference>